<dbReference type="PANTHER" id="PTHR12867">
    <property type="entry name" value="GLYCOSYL TRANSFERASE-RELATED"/>
    <property type="match status" value="1"/>
</dbReference>
<dbReference type="PANTHER" id="PTHR12867:SF6">
    <property type="entry name" value="N-ACETYLGLUCOSAMINYLDIPHOSPHODOLICHOL N-ACETYLGLUCOSAMINYLTRANSFERASE"/>
    <property type="match status" value="1"/>
</dbReference>
<evidence type="ECO:0000256" key="11">
    <source>
        <dbReference type="ARBA" id="ARBA00048184"/>
    </source>
</evidence>
<evidence type="ECO:0000256" key="6">
    <source>
        <dbReference type="ARBA" id="ARBA00022676"/>
    </source>
</evidence>
<dbReference type="RefSeq" id="XP_028476265.1">
    <property type="nucleotide sequence ID" value="XM_028623332.1"/>
</dbReference>
<accession>A0A427XSK0</accession>
<keyword evidence="8 12" id="KW-0256">Endoplasmic reticulum</keyword>
<comment type="similarity">
    <text evidence="2 12">Belongs to the glycosyltransferase 28 family.</text>
</comment>
<dbReference type="Proteomes" id="UP000279236">
    <property type="component" value="Unassembled WGS sequence"/>
</dbReference>
<comment type="catalytic activity">
    <reaction evidence="11">
        <text>an N-acetyl-alpha-D-glucosaminyl-diphospho-di-trans,poly-cis-dolichol + UDP-N-acetyl-alpha-D-glucosamine = an N,N'-diacetylchitobiosyl-diphospho-di-trans,poly-cis-dolichol + UDP + H(+)</text>
        <dbReference type="Rhea" id="RHEA:23380"/>
        <dbReference type="Rhea" id="RHEA-COMP:19507"/>
        <dbReference type="Rhea" id="RHEA-COMP:19510"/>
        <dbReference type="ChEBI" id="CHEBI:15378"/>
        <dbReference type="ChEBI" id="CHEBI:57269"/>
        <dbReference type="ChEBI" id="CHEBI:57705"/>
        <dbReference type="ChEBI" id="CHEBI:58223"/>
        <dbReference type="ChEBI" id="CHEBI:58427"/>
        <dbReference type="EC" id="2.4.1.141"/>
    </reaction>
</comment>
<evidence type="ECO:0000256" key="7">
    <source>
        <dbReference type="ARBA" id="ARBA00022679"/>
    </source>
</evidence>
<organism evidence="14 15">
    <name type="scientific">Apiotrichum porosum</name>
    <dbReference type="NCBI Taxonomy" id="105984"/>
    <lineage>
        <taxon>Eukaryota</taxon>
        <taxon>Fungi</taxon>
        <taxon>Dikarya</taxon>
        <taxon>Basidiomycota</taxon>
        <taxon>Agaricomycotina</taxon>
        <taxon>Tremellomycetes</taxon>
        <taxon>Trichosporonales</taxon>
        <taxon>Trichosporonaceae</taxon>
        <taxon>Apiotrichum</taxon>
    </lineage>
</organism>
<comment type="caution">
    <text evidence="14">The sequence shown here is derived from an EMBL/GenBank/DDBJ whole genome shotgun (WGS) entry which is preliminary data.</text>
</comment>
<evidence type="ECO:0000259" key="13">
    <source>
        <dbReference type="Pfam" id="PF04101"/>
    </source>
</evidence>
<name>A0A427XSK0_9TREE</name>
<dbReference type="GO" id="GO:0005783">
    <property type="term" value="C:endoplasmic reticulum"/>
    <property type="evidence" value="ECO:0007669"/>
    <property type="project" value="UniProtKB-SubCell"/>
</dbReference>
<dbReference type="Gene3D" id="3.40.50.2000">
    <property type="entry name" value="Glycogen Phosphorylase B"/>
    <property type="match status" value="2"/>
</dbReference>
<evidence type="ECO:0000313" key="15">
    <source>
        <dbReference type="Proteomes" id="UP000279236"/>
    </source>
</evidence>
<dbReference type="InterPro" id="IPR039042">
    <property type="entry name" value="Alg13-like"/>
</dbReference>
<evidence type="ECO:0000256" key="12">
    <source>
        <dbReference type="RuleBase" id="RU362128"/>
    </source>
</evidence>
<dbReference type="GO" id="GO:0006488">
    <property type="term" value="P:dolichol-linked oligosaccharide biosynthetic process"/>
    <property type="evidence" value="ECO:0007669"/>
    <property type="project" value="InterPro"/>
</dbReference>
<evidence type="ECO:0000313" key="14">
    <source>
        <dbReference type="EMBL" id="RSH81810.1"/>
    </source>
</evidence>
<dbReference type="Pfam" id="PF04101">
    <property type="entry name" value="Glyco_tran_28_C"/>
    <property type="match status" value="1"/>
</dbReference>
<evidence type="ECO:0000256" key="3">
    <source>
        <dbReference type="ARBA" id="ARBA00011198"/>
    </source>
</evidence>
<dbReference type="STRING" id="105984.A0A427XSK0"/>
<evidence type="ECO:0000256" key="2">
    <source>
        <dbReference type="ARBA" id="ARBA00006962"/>
    </source>
</evidence>
<dbReference type="OrthoDB" id="20273at2759"/>
<evidence type="ECO:0000256" key="5">
    <source>
        <dbReference type="ARBA" id="ARBA00017468"/>
    </source>
</evidence>
<comment type="function">
    <text evidence="9 12">Involved in protein N-glycosylation. Essential for the second step of the dolichol-linked oligosaccharide pathway.</text>
</comment>
<dbReference type="InterPro" id="IPR007235">
    <property type="entry name" value="Glyco_trans_28_C"/>
</dbReference>
<dbReference type="GO" id="GO:0004577">
    <property type="term" value="F:N-acetylglucosaminyldiphosphodolichol N-acetylglucosaminyltransferase activity"/>
    <property type="evidence" value="ECO:0007669"/>
    <property type="project" value="UniProtKB-EC"/>
</dbReference>
<dbReference type="GeneID" id="39592545"/>
<feature type="domain" description="Glycosyl transferase family 28 C-terminal" evidence="13">
    <location>
        <begin position="4"/>
        <end position="101"/>
    </location>
</feature>
<comment type="subunit">
    <text evidence="3 12">Heterodimer with ALG14 to form a functional enzyme.</text>
</comment>
<reference evidence="14 15" key="1">
    <citation type="submission" date="2018-11" db="EMBL/GenBank/DDBJ databases">
        <title>Genome sequence of Apiotrichum porosum DSM 27194.</title>
        <authorList>
            <person name="Aliyu H."/>
            <person name="Gorte O."/>
            <person name="Ochsenreither K."/>
        </authorList>
    </citation>
    <scope>NUCLEOTIDE SEQUENCE [LARGE SCALE GENOMIC DNA]</scope>
    <source>
        <strain evidence="14 15">DSM 27194</strain>
    </source>
</reference>
<evidence type="ECO:0000256" key="10">
    <source>
        <dbReference type="ARBA" id="ARBA00032061"/>
    </source>
</evidence>
<keyword evidence="7 12" id="KW-0808">Transferase</keyword>
<evidence type="ECO:0000256" key="4">
    <source>
        <dbReference type="ARBA" id="ARBA00012614"/>
    </source>
</evidence>
<gene>
    <name evidence="12 14" type="primary">ALG13</name>
    <name evidence="14" type="ORF">EHS24_008002</name>
</gene>
<evidence type="ECO:0000256" key="9">
    <source>
        <dbReference type="ARBA" id="ARBA00024804"/>
    </source>
</evidence>
<comment type="subcellular location">
    <subcellularLocation>
        <location evidence="1 12">Endoplasmic reticulum</location>
    </subcellularLocation>
</comment>
<protein>
    <recommendedName>
        <fullName evidence="5 12">UDP-N-acetylglucosamine transferase subunit ALG13</fullName>
        <ecNumber evidence="4 12">2.4.1.141</ecNumber>
    </recommendedName>
    <alternativeName>
        <fullName evidence="10 12">Asparagine-linked glycosylation protein 13</fullName>
    </alternativeName>
</protein>
<keyword evidence="6 12" id="KW-0328">Glycosyltransferase</keyword>
<proteinExistence type="inferred from homology"/>
<dbReference type="EMBL" id="RSCE01000006">
    <property type="protein sequence ID" value="RSH81810.1"/>
    <property type="molecule type" value="Genomic_DNA"/>
</dbReference>
<dbReference type="AlphaFoldDB" id="A0A427XSK0"/>
<sequence>MATTLLVTVGSTQFQQLTDAVLAPAVLDALPQLGVSDLVVQLGSAQLPAAVQLQLSSAGEGAFTHGGDGSKLRVDVLRYTKGAREMDALIARAGVVVSHAGGCPQAAASLTWVWSRQQLTIPGLGSGTILEVLRKSPPPRLLVVPNPALMDDHQRELAGALAAGKYLTVSDVDSLLDGLRRVLTVDDTTPAPKRFPAPQPERFAAILDKTAGF</sequence>
<dbReference type="EC" id="2.4.1.141" evidence="4 12"/>
<keyword evidence="15" id="KW-1185">Reference proteome</keyword>
<evidence type="ECO:0000256" key="8">
    <source>
        <dbReference type="ARBA" id="ARBA00022824"/>
    </source>
</evidence>
<evidence type="ECO:0000256" key="1">
    <source>
        <dbReference type="ARBA" id="ARBA00004240"/>
    </source>
</evidence>